<dbReference type="OrthoDB" id="3267806at2759"/>
<evidence type="ECO:0000313" key="3">
    <source>
        <dbReference type="Proteomes" id="UP000053647"/>
    </source>
</evidence>
<gene>
    <name evidence="2" type="ORF">PAXINDRAFT_169985</name>
</gene>
<keyword evidence="1" id="KW-0472">Membrane</keyword>
<protein>
    <submittedName>
        <fullName evidence="2">Uncharacterized protein</fullName>
    </submittedName>
</protein>
<reference evidence="2 3" key="1">
    <citation type="submission" date="2014-06" db="EMBL/GenBank/DDBJ databases">
        <authorList>
            <consortium name="DOE Joint Genome Institute"/>
            <person name="Kuo A."/>
            <person name="Kohler A."/>
            <person name="Nagy L.G."/>
            <person name="Floudas D."/>
            <person name="Copeland A."/>
            <person name="Barry K.W."/>
            <person name="Cichocki N."/>
            <person name="Veneault-Fourrey C."/>
            <person name="LaButti K."/>
            <person name="Lindquist E.A."/>
            <person name="Lipzen A."/>
            <person name="Lundell T."/>
            <person name="Morin E."/>
            <person name="Murat C."/>
            <person name="Sun H."/>
            <person name="Tunlid A."/>
            <person name="Henrissat B."/>
            <person name="Grigoriev I.V."/>
            <person name="Hibbett D.S."/>
            <person name="Martin F."/>
            <person name="Nordberg H.P."/>
            <person name="Cantor M.N."/>
            <person name="Hua S.X."/>
        </authorList>
    </citation>
    <scope>NUCLEOTIDE SEQUENCE [LARGE SCALE GENOMIC DNA]</scope>
    <source>
        <strain evidence="2 3">ATCC 200175</strain>
    </source>
</reference>
<feature type="transmembrane region" description="Helical" evidence="1">
    <location>
        <begin position="144"/>
        <end position="167"/>
    </location>
</feature>
<feature type="transmembrane region" description="Helical" evidence="1">
    <location>
        <begin position="231"/>
        <end position="255"/>
    </location>
</feature>
<keyword evidence="1" id="KW-0812">Transmembrane</keyword>
<accession>A0A0C9U3F4</accession>
<feature type="transmembrane region" description="Helical" evidence="1">
    <location>
        <begin position="18"/>
        <end position="38"/>
    </location>
</feature>
<proteinExistence type="predicted"/>
<keyword evidence="1" id="KW-1133">Transmembrane helix</keyword>
<dbReference type="Proteomes" id="UP000053647">
    <property type="component" value="Unassembled WGS sequence"/>
</dbReference>
<dbReference type="EMBL" id="KN819346">
    <property type="protein sequence ID" value="KIJ14042.1"/>
    <property type="molecule type" value="Genomic_DNA"/>
</dbReference>
<dbReference type="AlphaFoldDB" id="A0A0C9U3F4"/>
<evidence type="ECO:0000256" key="1">
    <source>
        <dbReference type="SAM" id="Phobius"/>
    </source>
</evidence>
<reference evidence="3" key="2">
    <citation type="submission" date="2015-01" db="EMBL/GenBank/DDBJ databases">
        <title>Evolutionary Origins and Diversification of the Mycorrhizal Mutualists.</title>
        <authorList>
            <consortium name="DOE Joint Genome Institute"/>
            <consortium name="Mycorrhizal Genomics Consortium"/>
            <person name="Kohler A."/>
            <person name="Kuo A."/>
            <person name="Nagy L.G."/>
            <person name="Floudas D."/>
            <person name="Copeland A."/>
            <person name="Barry K.W."/>
            <person name="Cichocki N."/>
            <person name="Veneault-Fourrey C."/>
            <person name="LaButti K."/>
            <person name="Lindquist E.A."/>
            <person name="Lipzen A."/>
            <person name="Lundell T."/>
            <person name="Morin E."/>
            <person name="Murat C."/>
            <person name="Riley R."/>
            <person name="Ohm R."/>
            <person name="Sun H."/>
            <person name="Tunlid A."/>
            <person name="Henrissat B."/>
            <person name="Grigoriev I.V."/>
            <person name="Hibbett D.S."/>
            <person name="Martin F."/>
        </authorList>
    </citation>
    <scope>NUCLEOTIDE SEQUENCE [LARGE SCALE GENOMIC DNA]</scope>
    <source>
        <strain evidence="3">ATCC 200175</strain>
    </source>
</reference>
<dbReference type="HOGENOM" id="CLU_044614_0_2_1"/>
<feature type="transmembrane region" description="Helical" evidence="1">
    <location>
        <begin position="187"/>
        <end position="211"/>
    </location>
</feature>
<organism evidence="2 3">
    <name type="scientific">Paxillus involutus ATCC 200175</name>
    <dbReference type="NCBI Taxonomy" id="664439"/>
    <lineage>
        <taxon>Eukaryota</taxon>
        <taxon>Fungi</taxon>
        <taxon>Dikarya</taxon>
        <taxon>Basidiomycota</taxon>
        <taxon>Agaricomycotina</taxon>
        <taxon>Agaricomycetes</taxon>
        <taxon>Agaricomycetidae</taxon>
        <taxon>Boletales</taxon>
        <taxon>Paxilineae</taxon>
        <taxon>Paxillaceae</taxon>
        <taxon>Paxillus</taxon>
    </lineage>
</organism>
<feature type="transmembrane region" description="Helical" evidence="1">
    <location>
        <begin position="111"/>
        <end position="132"/>
    </location>
</feature>
<name>A0A0C9U3F4_PAXIN</name>
<sequence>MSYTPDDTPAQFFAEETWLAGAIITGAGYGIVLALFWLCFRNLWCQVKIRDASRRRNICFLVYICLMAVLGSLFLASNSKFTQLAFINHRNFPGGPSAYEQQMFSVGVDEIGNVSFTLANWLADSLLVWRCVIISRDTGTSSSWIVPTVVPCLMQLASYVIGVFFLVQISSPSSSPYFNASKGINWTLPYLFISFAINIVVSIIITFRLLLYRRRMIQDLGPGHATESASLAAMIVESASLYSTFSLLFLIPFALKSPVSNIFLQVLGEAQLIAPLLIIYRESQGKGWISTSSATASTVTGNQAIRLGRFSDIQFASDIARGQSSHSTGVGAIHTLEEKEDTIEEVRREDVREGEQA</sequence>
<feature type="transmembrane region" description="Helical" evidence="1">
    <location>
        <begin position="58"/>
        <end position="76"/>
    </location>
</feature>
<evidence type="ECO:0000313" key="2">
    <source>
        <dbReference type="EMBL" id="KIJ14042.1"/>
    </source>
</evidence>
<keyword evidence="3" id="KW-1185">Reference proteome</keyword>